<gene>
    <name evidence="2" type="ORF">DW783_18580</name>
</gene>
<feature type="non-terminal residue" evidence="2">
    <location>
        <position position="1"/>
    </location>
</feature>
<organism evidence="2 3">
    <name type="scientific">Phocaeicola vulgatus</name>
    <name type="common">Bacteroides vulgatus</name>
    <dbReference type="NCBI Taxonomy" id="821"/>
    <lineage>
        <taxon>Bacteria</taxon>
        <taxon>Pseudomonadati</taxon>
        <taxon>Bacteroidota</taxon>
        <taxon>Bacteroidia</taxon>
        <taxon>Bacteroidales</taxon>
        <taxon>Bacteroidaceae</taxon>
        <taxon>Phocaeicola</taxon>
    </lineage>
</organism>
<evidence type="ECO:0000313" key="2">
    <source>
        <dbReference type="EMBL" id="RHD73725.1"/>
    </source>
</evidence>
<proteinExistence type="predicted"/>
<name>A0A414GVY4_PHOVU</name>
<dbReference type="GO" id="GO:0003677">
    <property type="term" value="F:DNA binding"/>
    <property type="evidence" value="ECO:0007669"/>
    <property type="project" value="InterPro"/>
</dbReference>
<keyword evidence="1" id="KW-0233">DNA recombination</keyword>
<dbReference type="GO" id="GO:0015074">
    <property type="term" value="P:DNA integration"/>
    <property type="evidence" value="ECO:0007669"/>
    <property type="project" value="InterPro"/>
</dbReference>
<dbReference type="AlphaFoldDB" id="A0A414GVY4"/>
<reference evidence="2 3" key="1">
    <citation type="submission" date="2018-08" db="EMBL/GenBank/DDBJ databases">
        <title>A genome reference for cultivated species of the human gut microbiota.</title>
        <authorList>
            <person name="Zou Y."/>
            <person name="Xue W."/>
            <person name="Luo G."/>
        </authorList>
    </citation>
    <scope>NUCLEOTIDE SEQUENCE [LARGE SCALE GENOMIC DNA]</scope>
    <source>
        <strain evidence="2 3">AM30-40</strain>
    </source>
</reference>
<evidence type="ECO:0000313" key="3">
    <source>
        <dbReference type="Proteomes" id="UP000283429"/>
    </source>
</evidence>
<dbReference type="Gene3D" id="1.10.443.10">
    <property type="entry name" value="Intergrase catalytic core"/>
    <property type="match status" value="1"/>
</dbReference>
<dbReference type="InterPro" id="IPR011010">
    <property type="entry name" value="DNA_brk_join_enz"/>
</dbReference>
<accession>A0A414GVY4</accession>
<comment type="caution">
    <text evidence="2">The sequence shown here is derived from an EMBL/GenBank/DDBJ whole genome shotgun (WGS) entry which is preliminary data.</text>
</comment>
<dbReference type="Proteomes" id="UP000283429">
    <property type="component" value="Unassembled WGS sequence"/>
</dbReference>
<dbReference type="SUPFAM" id="SSF56349">
    <property type="entry name" value="DNA breaking-rejoining enzymes"/>
    <property type="match status" value="1"/>
</dbReference>
<evidence type="ECO:0000256" key="1">
    <source>
        <dbReference type="ARBA" id="ARBA00023172"/>
    </source>
</evidence>
<dbReference type="GO" id="GO:0006310">
    <property type="term" value="P:DNA recombination"/>
    <property type="evidence" value="ECO:0007669"/>
    <property type="project" value="UniProtKB-KW"/>
</dbReference>
<protein>
    <submittedName>
        <fullName evidence="2">Site-specific integrase</fullName>
    </submittedName>
</protein>
<sequence length="74" mass="8533">IIVILFFIAFLNITYMARHTWATLAKYCHFSEQLICDALGHSSTKVTETYLKSFKNDELDRANKVIINHISISI</sequence>
<dbReference type="InterPro" id="IPR013762">
    <property type="entry name" value="Integrase-like_cat_sf"/>
</dbReference>
<dbReference type="EMBL" id="QSJM01000072">
    <property type="protein sequence ID" value="RHD73725.1"/>
    <property type="molecule type" value="Genomic_DNA"/>
</dbReference>